<dbReference type="NCBIfam" id="TIGR00097">
    <property type="entry name" value="HMP-P_kinase"/>
    <property type="match status" value="1"/>
</dbReference>
<comment type="catalytic activity">
    <reaction evidence="1">
        <text>4-amino-5-hydroxymethyl-2-methylpyrimidine + ATP = 4-amino-2-methyl-5-(phosphooxymethyl)pyrimidine + ADP + H(+)</text>
        <dbReference type="Rhea" id="RHEA:23096"/>
        <dbReference type="ChEBI" id="CHEBI:15378"/>
        <dbReference type="ChEBI" id="CHEBI:16892"/>
        <dbReference type="ChEBI" id="CHEBI:30616"/>
        <dbReference type="ChEBI" id="CHEBI:58354"/>
        <dbReference type="ChEBI" id="CHEBI:456216"/>
        <dbReference type="EC" id="2.7.1.49"/>
    </reaction>
</comment>
<protein>
    <submittedName>
        <fullName evidence="7">Hydroxymethylpyrimidine/phosphomethylpyrimidine kinase</fullName>
    </submittedName>
</protein>
<comment type="pathway">
    <text evidence="4">Cofactor biosynthesis; thiamine diphosphate biosynthesis; 4-amino-2-methyl-5-diphosphomethylpyrimidine from 5-amino-1-(5-phospho-D-ribosyl)imidazole: step 3/3.</text>
</comment>
<evidence type="ECO:0000259" key="6">
    <source>
        <dbReference type="Pfam" id="PF08543"/>
    </source>
</evidence>
<dbReference type="Proteomes" id="UP000239895">
    <property type="component" value="Unassembled WGS sequence"/>
</dbReference>
<keyword evidence="5" id="KW-0784">Thiamine biosynthesis</keyword>
<feature type="domain" description="Pyridoxamine kinase/Phosphomethylpyrimidine kinase" evidence="6">
    <location>
        <begin position="28"/>
        <end position="278"/>
    </location>
</feature>
<dbReference type="CDD" id="cd01169">
    <property type="entry name" value="HMPP_kinase"/>
    <property type="match status" value="1"/>
</dbReference>
<keyword evidence="8" id="KW-1185">Reference proteome</keyword>
<organism evidence="7 8">
    <name type="scientific">Isoptericola halotolerans</name>
    <dbReference type="NCBI Taxonomy" id="300560"/>
    <lineage>
        <taxon>Bacteria</taxon>
        <taxon>Bacillati</taxon>
        <taxon>Actinomycetota</taxon>
        <taxon>Actinomycetes</taxon>
        <taxon>Micrococcales</taxon>
        <taxon>Promicromonosporaceae</taxon>
        <taxon>Isoptericola</taxon>
    </lineage>
</organism>
<dbReference type="RefSeq" id="WP_106269747.1">
    <property type="nucleotide sequence ID" value="NZ_PVTX01000016.1"/>
</dbReference>
<comment type="function">
    <text evidence="3">Catalyzes the phosphorylation of hydroxymethylpyrimidine phosphate (HMP-P) to HMP-PP, and of HMP to HMP-P.</text>
</comment>
<dbReference type="InterPro" id="IPR029056">
    <property type="entry name" value="Ribokinase-like"/>
</dbReference>
<evidence type="ECO:0000256" key="5">
    <source>
        <dbReference type="ARBA" id="ARBA00022977"/>
    </source>
</evidence>
<dbReference type="Pfam" id="PF08543">
    <property type="entry name" value="Phos_pyr_kin"/>
    <property type="match status" value="1"/>
</dbReference>
<comment type="catalytic activity">
    <reaction evidence="2">
        <text>4-amino-2-methyl-5-(phosphooxymethyl)pyrimidine + ATP = 4-amino-2-methyl-5-(diphosphooxymethyl)pyrimidine + ADP</text>
        <dbReference type="Rhea" id="RHEA:19893"/>
        <dbReference type="ChEBI" id="CHEBI:30616"/>
        <dbReference type="ChEBI" id="CHEBI:57841"/>
        <dbReference type="ChEBI" id="CHEBI:58354"/>
        <dbReference type="ChEBI" id="CHEBI:456216"/>
        <dbReference type="EC" id="2.7.4.7"/>
    </reaction>
</comment>
<evidence type="ECO:0000256" key="4">
    <source>
        <dbReference type="ARBA" id="ARBA00004769"/>
    </source>
</evidence>
<dbReference type="InterPro" id="IPR004399">
    <property type="entry name" value="HMP/HMP-P_kinase_dom"/>
</dbReference>
<dbReference type="SUPFAM" id="SSF53613">
    <property type="entry name" value="Ribokinase-like"/>
    <property type="match status" value="1"/>
</dbReference>
<gene>
    <name evidence="7" type="ORF">BCL65_1167</name>
</gene>
<keyword evidence="7" id="KW-0808">Transferase</keyword>
<keyword evidence="7" id="KW-0418">Kinase</keyword>
<dbReference type="PANTHER" id="PTHR20858:SF17">
    <property type="entry name" value="HYDROXYMETHYLPYRIMIDINE_PHOSPHOMETHYLPYRIMIDINE KINASE THI20-RELATED"/>
    <property type="match status" value="1"/>
</dbReference>
<name>A0ABX5E9A0_9MICO</name>
<evidence type="ECO:0000313" key="7">
    <source>
        <dbReference type="EMBL" id="PRZ02986.1"/>
    </source>
</evidence>
<evidence type="ECO:0000313" key="8">
    <source>
        <dbReference type="Proteomes" id="UP000239895"/>
    </source>
</evidence>
<proteinExistence type="predicted"/>
<reference evidence="7 8" key="1">
    <citation type="submission" date="2018-03" db="EMBL/GenBank/DDBJ databases">
        <title>Comparative analysis of microorganisms from saline springs in Andes Mountain Range, Colombia.</title>
        <authorList>
            <person name="Rubin E."/>
        </authorList>
    </citation>
    <scope>NUCLEOTIDE SEQUENCE [LARGE SCALE GENOMIC DNA]</scope>
    <source>
        <strain evidence="7 8">CG 23</strain>
    </source>
</reference>
<comment type="caution">
    <text evidence="7">The sequence shown here is derived from an EMBL/GenBank/DDBJ whole genome shotgun (WGS) entry which is preliminary data.</text>
</comment>
<evidence type="ECO:0000256" key="1">
    <source>
        <dbReference type="ARBA" id="ARBA00000151"/>
    </source>
</evidence>
<dbReference type="Gene3D" id="3.40.1190.20">
    <property type="match status" value="1"/>
</dbReference>
<accession>A0ABX5E9A0</accession>
<evidence type="ECO:0000256" key="3">
    <source>
        <dbReference type="ARBA" id="ARBA00003848"/>
    </source>
</evidence>
<dbReference type="PANTHER" id="PTHR20858">
    <property type="entry name" value="PHOSPHOMETHYLPYRIMIDINE KINASE"/>
    <property type="match status" value="1"/>
</dbReference>
<sequence>MPSTLPAAARPPWRPRPVPRVLSVAGSDPSGGAGVQADLKAVAAAGGYGMAAVTALTAQSTRGVSAVHVPPPSFLAQQLDTLRADVAMDGVKIGMLASAEVAEVVARWLDGSGPAGRPPVVVDPVMVATSGDRLLEPAAEDAVRGLLDRADVVTPNVPELAVLLGDADAPSWDGVLDQALRLADRHDVLVVAKGGHLAGDEVPDALVGPRGVVAELPGQRVRVSSTHGTGCSLSSGLVTRYARHGSWERALRETKSWLAGAITAGPALEVGGGRGPVDHFWALREALVEG</sequence>
<evidence type="ECO:0000256" key="2">
    <source>
        <dbReference type="ARBA" id="ARBA00000565"/>
    </source>
</evidence>
<dbReference type="InterPro" id="IPR013749">
    <property type="entry name" value="PM/HMP-P_kinase-1"/>
</dbReference>
<dbReference type="GO" id="GO:0016301">
    <property type="term" value="F:kinase activity"/>
    <property type="evidence" value="ECO:0007669"/>
    <property type="project" value="UniProtKB-KW"/>
</dbReference>
<dbReference type="EMBL" id="PVTX01000016">
    <property type="protein sequence ID" value="PRZ02986.1"/>
    <property type="molecule type" value="Genomic_DNA"/>
</dbReference>